<gene>
    <name evidence="10" type="ORF">GCM10009836_33880</name>
</gene>
<evidence type="ECO:0000256" key="5">
    <source>
        <dbReference type="ARBA" id="ARBA00023002"/>
    </source>
</evidence>
<name>A0ABN2N4K4_9PSEU</name>
<evidence type="ECO:0000313" key="11">
    <source>
        <dbReference type="Proteomes" id="UP001500449"/>
    </source>
</evidence>
<evidence type="ECO:0000259" key="7">
    <source>
        <dbReference type="Pfam" id="PF00441"/>
    </source>
</evidence>
<comment type="cofactor">
    <cofactor evidence="1 6">
        <name>FAD</name>
        <dbReference type="ChEBI" id="CHEBI:57692"/>
    </cofactor>
</comment>
<organism evidence="10 11">
    <name type="scientific">Pseudonocardia ailaonensis</name>
    <dbReference type="NCBI Taxonomy" id="367279"/>
    <lineage>
        <taxon>Bacteria</taxon>
        <taxon>Bacillati</taxon>
        <taxon>Actinomycetota</taxon>
        <taxon>Actinomycetes</taxon>
        <taxon>Pseudonocardiales</taxon>
        <taxon>Pseudonocardiaceae</taxon>
        <taxon>Pseudonocardia</taxon>
    </lineage>
</organism>
<keyword evidence="4 6" id="KW-0274">FAD</keyword>
<evidence type="ECO:0000313" key="10">
    <source>
        <dbReference type="EMBL" id="GAA1851119.1"/>
    </source>
</evidence>
<keyword evidence="3 6" id="KW-0285">Flavoprotein</keyword>
<dbReference type="RefSeq" id="WP_344417666.1">
    <property type="nucleotide sequence ID" value="NZ_BAAAQK010000009.1"/>
</dbReference>
<dbReference type="PANTHER" id="PTHR43292:SF4">
    <property type="entry name" value="ACYL-COA DEHYDROGENASE FADE34"/>
    <property type="match status" value="1"/>
</dbReference>
<evidence type="ECO:0000259" key="9">
    <source>
        <dbReference type="Pfam" id="PF02771"/>
    </source>
</evidence>
<evidence type="ECO:0000256" key="2">
    <source>
        <dbReference type="ARBA" id="ARBA00009347"/>
    </source>
</evidence>
<dbReference type="Proteomes" id="UP001500449">
    <property type="component" value="Unassembled WGS sequence"/>
</dbReference>
<dbReference type="Gene3D" id="1.20.140.10">
    <property type="entry name" value="Butyryl-CoA Dehydrogenase, subunit A, domain 3"/>
    <property type="match status" value="1"/>
</dbReference>
<dbReference type="InterPro" id="IPR009075">
    <property type="entry name" value="AcylCo_DH/oxidase_C"/>
</dbReference>
<dbReference type="Pfam" id="PF02771">
    <property type="entry name" value="Acyl-CoA_dh_N"/>
    <property type="match status" value="1"/>
</dbReference>
<protein>
    <submittedName>
        <fullName evidence="10">Acyl-CoA dehydrogenase family protein</fullName>
    </submittedName>
</protein>
<comment type="similarity">
    <text evidence="2 6">Belongs to the acyl-CoA dehydrogenase family.</text>
</comment>
<evidence type="ECO:0000256" key="3">
    <source>
        <dbReference type="ARBA" id="ARBA00022630"/>
    </source>
</evidence>
<feature type="domain" description="Acyl-CoA dehydrogenase/oxidase C-terminal" evidence="7">
    <location>
        <begin position="230"/>
        <end position="383"/>
    </location>
</feature>
<keyword evidence="11" id="KW-1185">Reference proteome</keyword>
<dbReference type="SUPFAM" id="SSF47203">
    <property type="entry name" value="Acyl-CoA dehydrogenase C-terminal domain-like"/>
    <property type="match status" value="1"/>
</dbReference>
<dbReference type="InterPro" id="IPR006091">
    <property type="entry name" value="Acyl-CoA_Oxase/DH_mid-dom"/>
</dbReference>
<dbReference type="InterPro" id="IPR037069">
    <property type="entry name" value="AcylCoA_DH/ox_N_sf"/>
</dbReference>
<proteinExistence type="inferred from homology"/>
<dbReference type="InterPro" id="IPR046373">
    <property type="entry name" value="Acyl-CoA_Oxase/DH_mid-dom_sf"/>
</dbReference>
<feature type="domain" description="Acyl-CoA oxidase/dehydrogenase middle" evidence="8">
    <location>
        <begin position="124"/>
        <end position="218"/>
    </location>
</feature>
<evidence type="ECO:0000259" key="8">
    <source>
        <dbReference type="Pfam" id="PF02770"/>
    </source>
</evidence>
<evidence type="ECO:0000256" key="1">
    <source>
        <dbReference type="ARBA" id="ARBA00001974"/>
    </source>
</evidence>
<sequence>MSGPGEDLDAYRGSLRAWLAANVPRNWRSEWARAETQENIGLQRRWLATLVEAGYAVPHWPAEFGGGATLMEQAVLHQEFARANAPEILAFNVALNQIARTLLDHGTPEQLQHLGGMLRGEVWCQGFSESEAGSDLPALRMRADRDGDSFVLNGHKVWSSYAHLARWGMFLARTDPAAPKRRGLSIFLVDMTSAGVEVRNTRKITGGAEFNEIFLDNVRVSESAVLGGENNGWAVSASTLNSERGTANVGHFERFDVLLQKYTAAVAREGLDSDDVVVEGLGRGLVESEVLRSLGMRTVAEAAAGRPVGPQAAILKLYFGDLIQRVTAEAVATLGRETQVVHEDEVLDSYTSGHWMHDHLNSWTWTIAGGTSQIQRNLIGERALGLPREPEIR</sequence>
<evidence type="ECO:0000256" key="4">
    <source>
        <dbReference type="ARBA" id="ARBA00022827"/>
    </source>
</evidence>
<dbReference type="InterPro" id="IPR009100">
    <property type="entry name" value="AcylCoA_DH/oxidase_NM_dom_sf"/>
</dbReference>
<dbReference type="InterPro" id="IPR036250">
    <property type="entry name" value="AcylCo_DH-like_C"/>
</dbReference>
<accession>A0ABN2N4K4</accession>
<keyword evidence="5 6" id="KW-0560">Oxidoreductase</keyword>
<dbReference type="InterPro" id="IPR052161">
    <property type="entry name" value="Mycobact_Acyl-CoA_DH"/>
</dbReference>
<dbReference type="InterPro" id="IPR013786">
    <property type="entry name" value="AcylCoA_DH/ox_N"/>
</dbReference>
<comment type="caution">
    <text evidence="10">The sequence shown here is derived from an EMBL/GenBank/DDBJ whole genome shotgun (WGS) entry which is preliminary data.</text>
</comment>
<dbReference type="EMBL" id="BAAAQK010000009">
    <property type="protein sequence ID" value="GAA1851119.1"/>
    <property type="molecule type" value="Genomic_DNA"/>
</dbReference>
<evidence type="ECO:0000256" key="6">
    <source>
        <dbReference type="RuleBase" id="RU362125"/>
    </source>
</evidence>
<reference evidence="10 11" key="1">
    <citation type="journal article" date="2019" name="Int. J. Syst. Evol. Microbiol.">
        <title>The Global Catalogue of Microorganisms (GCM) 10K type strain sequencing project: providing services to taxonomists for standard genome sequencing and annotation.</title>
        <authorList>
            <consortium name="The Broad Institute Genomics Platform"/>
            <consortium name="The Broad Institute Genome Sequencing Center for Infectious Disease"/>
            <person name="Wu L."/>
            <person name="Ma J."/>
        </authorList>
    </citation>
    <scope>NUCLEOTIDE SEQUENCE [LARGE SCALE GENOMIC DNA]</scope>
    <source>
        <strain evidence="10 11">JCM 16009</strain>
    </source>
</reference>
<dbReference type="Pfam" id="PF02770">
    <property type="entry name" value="Acyl-CoA_dh_M"/>
    <property type="match status" value="1"/>
</dbReference>
<dbReference type="Gene3D" id="2.40.110.10">
    <property type="entry name" value="Butyryl-CoA Dehydrogenase, subunit A, domain 2"/>
    <property type="match status" value="1"/>
</dbReference>
<dbReference type="PANTHER" id="PTHR43292">
    <property type="entry name" value="ACYL-COA DEHYDROGENASE"/>
    <property type="match status" value="1"/>
</dbReference>
<dbReference type="SUPFAM" id="SSF56645">
    <property type="entry name" value="Acyl-CoA dehydrogenase NM domain-like"/>
    <property type="match status" value="1"/>
</dbReference>
<dbReference type="Gene3D" id="1.10.540.10">
    <property type="entry name" value="Acyl-CoA dehydrogenase/oxidase, N-terminal domain"/>
    <property type="match status" value="1"/>
</dbReference>
<dbReference type="Pfam" id="PF00441">
    <property type="entry name" value="Acyl-CoA_dh_1"/>
    <property type="match status" value="1"/>
</dbReference>
<feature type="domain" description="Acyl-CoA dehydrogenase/oxidase N-terminal" evidence="9">
    <location>
        <begin position="6"/>
        <end position="121"/>
    </location>
</feature>